<dbReference type="GO" id="GO:0046872">
    <property type="term" value="F:metal ion binding"/>
    <property type="evidence" value="ECO:0007669"/>
    <property type="project" value="UniProtKB-KW"/>
</dbReference>
<dbReference type="GO" id="GO:0020037">
    <property type="term" value="F:heme binding"/>
    <property type="evidence" value="ECO:0007669"/>
    <property type="project" value="InterPro"/>
</dbReference>
<dbReference type="SUPFAM" id="SSF46626">
    <property type="entry name" value="Cytochrome c"/>
    <property type="match status" value="1"/>
</dbReference>
<comment type="caution">
    <text evidence="9">The sequence shown here is derived from an EMBL/GenBank/DDBJ whole genome shotgun (WGS) entry which is preliminary data.</text>
</comment>
<dbReference type="Pfam" id="PF00034">
    <property type="entry name" value="Cytochrom_C"/>
    <property type="match status" value="1"/>
</dbReference>
<dbReference type="InterPro" id="IPR002327">
    <property type="entry name" value="Cyt_c_1A/1B"/>
</dbReference>
<evidence type="ECO:0000256" key="1">
    <source>
        <dbReference type="ARBA" id="ARBA00022448"/>
    </source>
</evidence>
<evidence type="ECO:0000256" key="3">
    <source>
        <dbReference type="ARBA" id="ARBA00022723"/>
    </source>
</evidence>
<dbReference type="OrthoDB" id="9805828at2"/>
<keyword evidence="2 6" id="KW-0349">Heme</keyword>
<dbReference type="AlphaFoldDB" id="A0A2S9JH70"/>
<evidence type="ECO:0000256" key="2">
    <source>
        <dbReference type="ARBA" id="ARBA00022617"/>
    </source>
</evidence>
<dbReference type="Proteomes" id="UP000238563">
    <property type="component" value="Unassembled WGS sequence"/>
</dbReference>
<dbReference type="Gene3D" id="1.10.760.10">
    <property type="entry name" value="Cytochrome c-like domain"/>
    <property type="match status" value="1"/>
</dbReference>
<dbReference type="InterPro" id="IPR009056">
    <property type="entry name" value="Cyt_c-like_dom"/>
</dbReference>
<feature type="domain" description="Cytochrome c" evidence="8">
    <location>
        <begin position="26"/>
        <end position="128"/>
    </location>
</feature>
<keyword evidence="1" id="KW-0813">Transport</keyword>
<dbReference type="PANTHER" id="PTHR11961">
    <property type="entry name" value="CYTOCHROME C"/>
    <property type="match status" value="1"/>
</dbReference>
<evidence type="ECO:0000259" key="8">
    <source>
        <dbReference type="PROSITE" id="PS51007"/>
    </source>
</evidence>
<evidence type="ECO:0000256" key="4">
    <source>
        <dbReference type="ARBA" id="ARBA00022982"/>
    </source>
</evidence>
<keyword evidence="4" id="KW-0249">Electron transport</keyword>
<sequence length="129" mass="13579">MRYPVLLIGMSVVVLSVAGARAQDAGDATAGATVFKKCMACHVADTDKNKVGPSLFGLFGRTAGTHPGFGYSPAMKAAGAGGLVWDIASLRDYLHDPKAKVPGTKMAFPGLKDETEITNLEAYLKQYSK</sequence>
<feature type="chain" id="PRO_5015534814" evidence="7">
    <location>
        <begin position="23"/>
        <end position="129"/>
    </location>
</feature>
<keyword evidence="7" id="KW-0732">Signal</keyword>
<dbReference type="InterPro" id="IPR036909">
    <property type="entry name" value="Cyt_c-like_dom_sf"/>
</dbReference>
<keyword evidence="3 6" id="KW-0479">Metal-binding</keyword>
<dbReference type="PRINTS" id="PR00604">
    <property type="entry name" value="CYTCHRMECIAB"/>
</dbReference>
<protein>
    <submittedName>
        <fullName evidence="9">Cytochrome C</fullName>
    </submittedName>
</protein>
<gene>
    <name evidence="9" type="ORF">C5750_15605</name>
</gene>
<evidence type="ECO:0000256" key="7">
    <source>
        <dbReference type="SAM" id="SignalP"/>
    </source>
</evidence>
<evidence type="ECO:0000256" key="6">
    <source>
        <dbReference type="PROSITE-ProRule" id="PRU00433"/>
    </source>
</evidence>
<dbReference type="GO" id="GO:0009055">
    <property type="term" value="F:electron transfer activity"/>
    <property type="evidence" value="ECO:0007669"/>
    <property type="project" value="InterPro"/>
</dbReference>
<proteinExistence type="predicted"/>
<organism evidence="9 10">
    <name type="scientific">Phyllobacterium myrsinacearum</name>
    <dbReference type="NCBI Taxonomy" id="28101"/>
    <lineage>
        <taxon>Bacteria</taxon>
        <taxon>Pseudomonadati</taxon>
        <taxon>Pseudomonadota</taxon>
        <taxon>Alphaproteobacteria</taxon>
        <taxon>Hyphomicrobiales</taxon>
        <taxon>Phyllobacteriaceae</taxon>
        <taxon>Phyllobacterium</taxon>
    </lineage>
</organism>
<feature type="signal peptide" evidence="7">
    <location>
        <begin position="1"/>
        <end position="22"/>
    </location>
</feature>
<reference evidence="9 10" key="1">
    <citation type="submission" date="2018-02" db="EMBL/GenBank/DDBJ databases">
        <title>The draft genome of Phyllobacterium myrsinacearum DSM5892.</title>
        <authorList>
            <person name="Li L."/>
            <person name="Liu L."/>
            <person name="Zhang X."/>
            <person name="Wang T."/>
        </authorList>
    </citation>
    <scope>NUCLEOTIDE SEQUENCE [LARGE SCALE GENOMIC DNA]</scope>
    <source>
        <strain evidence="9 10">DSM 5892</strain>
    </source>
</reference>
<accession>A0A2S9JH70</accession>
<dbReference type="RefSeq" id="WP_105734829.1">
    <property type="nucleotide sequence ID" value="NZ_PVBT01000004.1"/>
</dbReference>
<dbReference type="EMBL" id="PVBT01000004">
    <property type="protein sequence ID" value="PRD52319.1"/>
    <property type="molecule type" value="Genomic_DNA"/>
</dbReference>
<name>A0A2S9JH70_9HYPH</name>
<evidence type="ECO:0000313" key="9">
    <source>
        <dbReference type="EMBL" id="PRD52319.1"/>
    </source>
</evidence>
<keyword evidence="10" id="KW-1185">Reference proteome</keyword>
<keyword evidence="5 6" id="KW-0408">Iron</keyword>
<evidence type="ECO:0000256" key="5">
    <source>
        <dbReference type="ARBA" id="ARBA00023004"/>
    </source>
</evidence>
<dbReference type="PROSITE" id="PS51007">
    <property type="entry name" value="CYTC"/>
    <property type="match status" value="1"/>
</dbReference>
<evidence type="ECO:0000313" key="10">
    <source>
        <dbReference type="Proteomes" id="UP000238563"/>
    </source>
</evidence>